<accession>A0A7G5EA31</accession>
<organism evidence="7 8">
    <name type="scientific">Sphingobacterium paramultivorum</name>
    <dbReference type="NCBI Taxonomy" id="2886510"/>
    <lineage>
        <taxon>Bacteria</taxon>
        <taxon>Pseudomonadati</taxon>
        <taxon>Bacteroidota</taxon>
        <taxon>Sphingobacteriia</taxon>
        <taxon>Sphingobacteriales</taxon>
        <taxon>Sphingobacteriaceae</taxon>
        <taxon>Sphingobacterium</taxon>
    </lineage>
</organism>
<protein>
    <submittedName>
        <fullName evidence="7">TonB-dependent receptor</fullName>
    </submittedName>
</protein>
<dbReference type="InterPro" id="IPR036942">
    <property type="entry name" value="Beta-barrel_TonB_sf"/>
</dbReference>
<keyword evidence="3" id="KW-0998">Cell outer membrane</keyword>
<evidence type="ECO:0000256" key="5">
    <source>
        <dbReference type="SAM" id="SignalP"/>
    </source>
</evidence>
<dbReference type="Gene3D" id="2.40.170.20">
    <property type="entry name" value="TonB-dependent receptor, beta-barrel domain"/>
    <property type="match status" value="1"/>
</dbReference>
<evidence type="ECO:0000256" key="4">
    <source>
        <dbReference type="SAM" id="MobiDB-lite"/>
    </source>
</evidence>
<dbReference type="InterPro" id="IPR041700">
    <property type="entry name" value="OMP_b-brl_3"/>
</dbReference>
<dbReference type="GO" id="GO:0009279">
    <property type="term" value="C:cell outer membrane"/>
    <property type="evidence" value="ECO:0007669"/>
    <property type="project" value="UniProtKB-SubCell"/>
</dbReference>
<comment type="subcellular location">
    <subcellularLocation>
        <location evidence="1">Cell outer membrane</location>
    </subcellularLocation>
</comment>
<dbReference type="InterPro" id="IPR008969">
    <property type="entry name" value="CarboxyPept-like_regulatory"/>
</dbReference>
<dbReference type="Proteomes" id="UP000515450">
    <property type="component" value="Chromosome"/>
</dbReference>
<evidence type="ECO:0000256" key="3">
    <source>
        <dbReference type="ARBA" id="ARBA00023237"/>
    </source>
</evidence>
<dbReference type="Gene3D" id="2.60.40.1120">
    <property type="entry name" value="Carboxypeptidase-like, regulatory domain"/>
    <property type="match status" value="1"/>
</dbReference>
<evidence type="ECO:0000313" key="8">
    <source>
        <dbReference type="Proteomes" id="UP000515450"/>
    </source>
</evidence>
<gene>
    <name evidence="7" type="ORF">HS960_25850</name>
</gene>
<evidence type="ECO:0000256" key="2">
    <source>
        <dbReference type="ARBA" id="ARBA00023136"/>
    </source>
</evidence>
<feature type="domain" description="Outer membrane protein beta-barrel" evidence="6">
    <location>
        <begin position="379"/>
        <end position="782"/>
    </location>
</feature>
<dbReference type="RefSeq" id="WP_182330826.1">
    <property type="nucleotide sequence ID" value="NZ_CP058555.1"/>
</dbReference>
<keyword evidence="8" id="KW-1185">Reference proteome</keyword>
<evidence type="ECO:0000259" key="6">
    <source>
        <dbReference type="Pfam" id="PF14905"/>
    </source>
</evidence>
<dbReference type="EMBL" id="CP058555">
    <property type="protein sequence ID" value="QMV70856.1"/>
    <property type="molecule type" value="Genomic_DNA"/>
</dbReference>
<feature type="signal peptide" evidence="5">
    <location>
        <begin position="1"/>
        <end position="20"/>
    </location>
</feature>
<dbReference type="AlphaFoldDB" id="A0A7G5EA31"/>
<reference evidence="7 8" key="1">
    <citation type="journal article" date="2020" name="G3 (Bethesda)">
        <title>CeMbio - The Caenorhabditis elegans Microbiome Resource.</title>
        <authorList>
            <person name="Dirksen P."/>
            <person name="Assie A."/>
            <person name="Zimmermann J."/>
            <person name="Zhang F."/>
            <person name="Tietje A.M."/>
            <person name="Marsh S.A."/>
            <person name="Felix M.A."/>
            <person name="Shapira M."/>
            <person name="Kaleta C."/>
            <person name="Schulenburg H."/>
            <person name="Samuel B."/>
        </authorList>
    </citation>
    <scope>NUCLEOTIDE SEQUENCE [LARGE SCALE GENOMIC DNA]</scope>
    <source>
        <strain evidence="7 8">BIGb0170</strain>
    </source>
</reference>
<name>A0A7G5EA31_9SPHI</name>
<feature type="chain" id="PRO_5029021532" evidence="5">
    <location>
        <begin position="21"/>
        <end position="806"/>
    </location>
</feature>
<proteinExistence type="predicted"/>
<dbReference type="Pfam" id="PF13620">
    <property type="entry name" value="CarboxypepD_reg"/>
    <property type="match status" value="1"/>
</dbReference>
<keyword evidence="5" id="KW-0732">Signal</keyword>
<feature type="region of interest" description="Disordered" evidence="4">
    <location>
        <begin position="786"/>
        <end position="806"/>
    </location>
</feature>
<evidence type="ECO:0000256" key="1">
    <source>
        <dbReference type="ARBA" id="ARBA00004442"/>
    </source>
</evidence>
<sequence length="806" mass="90848">MLVIRFVFAILLLSTGTASAQSKISGRVENTSQNVVPSATVILKRLEGELKVAMQSDSNGTFQFAHLGKGQYTVTVTGVGYEPYYAQYAIHGDTTIVVRLKADERRLAEANVTGSKALVERSTEKVVYNIGSSITATGGDALHAVSQLSGVRVINNEITVVGKGITRIMINNRLVQLQGEELINYLKTYAANQISKIEYIAQPSAQYEVDGNAGLINIITKQHKTEGYSGNIQLASKYYVPGESTISGMKTFGDVSVSANLAYNWKKWSFYGSINHTRGRVLEGFQFDIYYPRQHWQQLDTGAYNHNATTALLGIDYKVNSSVTVGVSYSGGRDRYDGGDNVRNPIYNKSGALDSLLTTKAHYHPVALPASLNTYADVKLDTMGRQLLLNADFLNYYRNDVSDFESNAFDGNGNYKPASKVAYFDQNKQNIKIYTFRANVDWPTPFATLSFGSKLSFIKEYSNAFYYNKTDNGLVYNTDLSNEFDYRENTQAFYGLMSKNMDKWKVQLGLRAELTQTKGYSYTLDRQTDKNYVKLFPKVLVTYTANPENSFSFTVGRRINRPSFWNLNPFKSLYTAYSYGEGNPYLQPEYTFNGELTHVYKSIFRTSLFANRTENGFMNVTVVRPDTNLVYTKPINFLTSTRFGITEAISFRPTAYWETNLLMSLYHTTANSSLAYIKNVSALGAYVSNTNTIYLNRSKTVGAAINFWYQFPEIDHIGKTMRYYKLDLGIKATTANKKWDMALNLNDAFRSSAMAYAYTVNDIKQTFTNFQIIRYWQLSIGYRFGKGKENSSSRTSGNEEERGRVH</sequence>
<evidence type="ECO:0000313" key="7">
    <source>
        <dbReference type="EMBL" id="QMV70856.1"/>
    </source>
</evidence>
<dbReference type="Pfam" id="PF14905">
    <property type="entry name" value="OMP_b-brl_3"/>
    <property type="match status" value="1"/>
</dbReference>
<keyword evidence="2" id="KW-0472">Membrane</keyword>
<dbReference type="SUPFAM" id="SSF49464">
    <property type="entry name" value="Carboxypeptidase regulatory domain-like"/>
    <property type="match status" value="1"/>
</dbReference>
<dbReference type="SUPFAM" id="SSF56935">
    <property type="entry name" value="Porins"/>
    <property type="match status" value="1"/>
</dbReference>
<keyword evidence="7" id="KW-0675">Receptor</keyword>